<protein>
    <submittedName>
        <fullName evidence="1 3">Uncharacterized protein</fullName>
    </submittedName>
</protein>
<proteinExistence type="predicted"/>
<organism evidence="2 3">
    <name type="scientific">Toxocara canis</name>
    <name type="common">Canine roundworm</name>
    <dbReference type="NCBI Taxonomy" id="6265"/>
    <lineage>
        <taxon>Eukaryota</taxon>
        <taxon>Metazoa</taxon>
        <taxon>Ecdysozoa</taxon>
        <taxon>Nematoda</taxon>
        <taxon>Chromadorea</taxon>
        <taxon>Rhabditida</taxon>
        <taxon>Spirurina</taxon>
        <taxon>Ascaridomorpha</taxon>
        <taxon>Ascaridoidea</taxon>
        <taxon>Toxocaridae</taxon>
        <taxon>Toxocara</taxon>
    </lineage>
</organism>
<dbReference type="WBParaSite" id="TCNE_0001544401-mRNA-1">
    <property type="protein sequence ID" value="TCNE_0001544401-mRNA-1"/>
    <property type="gene ID" value="TCNE_0001544401"/>
</dbReference>
<reference evidence="3" key="1">
    <citation type="submission" date="2016-06" db="UniProtKB">
        <authorList>
            <consortium name="WormBaseParasite"/>
        </authorList>
    </citation>
    <scope>IDENTIFICATION</scope>
</reference>
<keyword evidence="2" id="KW-1185">Reference proteome</keyword>
<dbReference type="Proteomes" id="UP000050794">
    <property type="component" value="Unassembled WGS sequence"/>
</dbReference>
<accession>A0A183V3X3</accession>
<sequence length="196" mass="21514">MLKTNGSRIVGLVRIGAYASQKLKRITVMPSAEWLVGAVCQLSPTMQEIAPHTHIETNIVDHIAQVKYKENLQPADYEKSWLKRPQSECELANGIVSELVGSPNESADATSLRRQTCTCCRIDANICRFHLISISQSSALDSPIILFHFQRGQQEPAKSIGVCVLSVRFAQFIGSVEVISDLGATMGTYAALCCFK</sequence>
<evidence type="ECO:0000313" key="2">
    <source>
        <dbReference type="Proteomes" id="UP000050794"/>
    </source>
</evidence>
<reference evidence="1 2" key="2">
    <citation type="submission" date="2018-11" db="EMBL/GenBank/DDBJ databases">
        <authorList>
            <consortium name="Pathogen Informatics"/>
        </authorList>
    </citation>
    <scope>NUCLEOTIDE SEQUENCE [LARGE SCALE GENOMIC DNA]</scope>
</reference>
<evidence type="ECO:0000313" key="3">
    <source>
        <dbReference type="WBParaSite" id="TCNE_0001544401-mRNA-1"/>
    </source>
</evidence>
<dbReference type="EMBL" id="UYWY01022869">
    <property type="protein sequence ID" value="VDM46764.1"/>
    <property type="molecule type" value="Genomic_DNA"/>
</dbReference>
<name>A0A183V3X3_TOXCA</name>
<dbReference type="AlphaFoldDB" id="A0A183V3X3"/>
<gene>
    <name evidence="1" type="ORF">TCNE_LOCUS15443</name>
</gene>
<evidence type="ECO:0000313" key="1">
    <source>
        <dbReference type="EMBL" id="VDM46764.1"/>
    </source>
</evidence>